<dbReference type="SUPFAM" id="SSF50939">
    <property type="entry name" value="Sialidases"/>
    <property type="match status" value="1"/>
</dbReference>
<protein>
    <recommendedName>
        <fullName evidence="4">Sortilin N-terminal domain-containing protein</fullName>
    </recommendedName>
</protein>
<dbReference type="AlphaFoldDB" id="A0A1W6MHJ2"/>
<evidence type="ECO:0000256" key="2">
    <source>
        <dbReference type="SAM" id="Coils"/>
    </source>
</evidence>
<feature type="domain" description="Sortilin N-terminal" evidence="4">
    <location>
        <begin position="636"/>
        <end position="718"/>
    </location>
</feature>
<keyword evidence="2" id="KW-0175">Coiled coil</keyword>
<evidence type="ECO:0000313" key="6">
    <source>
        <dbReference type="Proteomes" id="UP000193431"/>
    </source>
</evidence>
<name>A0A1W6MHJ2_9FLAO</name>
<evidence type="ECO:0000256" key="3">
    <source>
        <dbReference type="SAM" id="MobiDB-lite"/>
    </source>
</evidence>
<accession>A0A1W6MHJ2</accession>
<dbReference type="InterPro" id="IPR036278">
    <property type="entry name" value="Sialidase_sf"/>
</dbReference>
<dbReference type="Gene3D" id="2.130.10.10">
    <property type="entry name" value="YVTN repeat-like/Quinoprotein amine dehydrogenase"/>
    <property type="match status" value="3"/>
</dbReference>
<dbReference type="InterPro" id="IPR050310">
    <property type="entry name" value="VPS10-sortilin"/>
</dbReference>
<gene>
    <name evidence="5" type="ORF">BST97_02585</name>
</gene>
<reference evidence="5 6" key="1">
    <citation type="submission" date="2016-11" db="EMBL/GenBank/DDBJ databases">
        <title>Trade-off between light-utilization and light-protection in marine flavobacteria.</title>
        <authorList>
            <person name="Kumagai Y."/>
        </authorList>
    </citation>
    <scope>NUCLEOTIDE SEQUENCE [LARGE SCALE GENOMIC DNA]</scope>
    <source>
        <strain evidence="5 6">JCM 13191</strain>
    </source>
</reference>
<dbReference type="CDD" id="cd15482">
    <property type="entry name" value="Sialidase_non-viral"/>
    <property type="match status" value="1"/>
</dbReference>
<dbReference type="EMBL" id="CP019344">
    <property type="protein sequence ID" value="ARN76976.1"/>
    <property type="molecule type" value="Genomic_DNA"/>
</dbReference>
<dbReference type="InterPro" id="IPR031778">
    <property type="entry name" value="Sortilin_N"/>
</dbReference>
<keyword evidence="6" id="KW-1185">Reference proteome</keyword>
<feature type="region of interest" description="Disordered" evidence="3">
    <location>
        <begin position="528"/>
        <end position="550"/>
    </location>
</feature>
<evidence type="ECO:0000313" key="5">
    <source>
        <dbReference type="EMBL" id="ARN76976.1"/>
    </source>
</evidence>
<feature type="compositionally biased region" description="Basic residues" evidence="3">
    <location>
        <begin position="754"/>
        <end position="763"/>
    </location>
</feature>
<feature type="region of interest" description="Disordered" evidence="3">
    <location>
        <begin position="832"/>
        <end position="854"/>
    </location>
</feature>
<sequence length="1101" mass="123102">MKIKLTLIGFLICFGAIQAQRLDLDLVKELNPRNIGPAGMSGRVTSIDVVENHTNIMYAGTASGGLWKSTNAGTTWGPIFDNEVTASIGAVAVQQSNPSVVWVGTGEGNPRNSLNGGYGIYKSLDGGKTWKSMGLEKTRHIHRVVIDPTNPDVVYAAAIGSPWGEHPERGVFKTTDGGKSWKKVLYTNEKSGAADLIMDPSNPNKLIAAMWEHKRDPWFFKSGGEGSGLYITYDGGDNWKKLTDKEGMPKGELGRIGVAIAPSDPNIVYALVEAKKNALYKSTDGGENWKKINDKSDIGNRPFYYSEIYVDSQNENRVYSVFTYVNVSEDGGKNFDQLMPAYGVDNGVHPDHHAWYIHPKDGSFMIDGNDGGMNITYDRGKSWRFIGNLPVAQFYHINVDMETPYNVYGGMQDNGSWRGPAYVWRSQGIRNSYWQEISFGDGFDVVPDPDNSRYGYSMSQQGYVSRYDWQTGNNYSVRPTHPDPEVDLRFNWNAAINIDPFDNSTLYFGSQFVHKSTDKGLTWKVISPDLTTNDPEKQKQSESGGLTMDATGAENHTTILVIEPSAVERDVLYVGTDDGRVHVTKDGGANWIDIASGLKGLPTGSWIAQIKASKTKKGHALLIANDYRRFNYEPYAYRTTNYGQSWTRIVDADDTESYALSIIEHPEQNNLMFLGTDDGLYVSIDAGDNWTKYTNGFPTVSVKDLVIHPREDDLVIGTFGRAAWVLDDLEPLKQMAGDYSAFARSLSGAEGKAKRSRKKRKSAHREPQGSEDTATVAEQPIYLFEPPTAYFARYQQPTGSRFGADAMYQGENRGSRGRFRYFFDPDAYKTKGGKGIGSDNKSKEDKEDGSLSGAEAKPDSLFLKIYDGDKLIRTMSSKVPKEKGVHSWGWYLREKGAKRPRRGVDESKREPTGVSVLPGTYKVVLEYGDLTSETMIKVQEDPRIDEFSIANRRAMRAEQKKLEALNEEVYELTQALAEGKKNAELFKRIMKDADEEKFKAQIKRTDSVLKELKLEQNKYFGTPDDRQGITRNPEKTIMQHIGLASSYIGSRQGAQTPTEGQLLDQAQTLANKTMMETRKWMEEVWKPYVADMKALEVSLWD</sequence>
<dbReference type="PANTHER" id="PTHR12106">
    <property type="entry name" value="SORTILIN RELATED"/>
    <property type="match status" value="1"/>
</dbReference>
<dbReference type="RefSeq" id="WP_085765777.1">
    <property type="nucleotide sequence ID" value="NZ_CP019344.1"/>
</dbReference>
<dbReference type="InterPro" id="IPR015943">
    <property type="entry name" value="WD40/YVTN_repeat-like_dom_sf"/>
</dbReference>
<keyword evidence="1" id="KW-0677">Repeat</keyword>
<dbReference type="STRING" id="331648.BST97_02585"/>
<dbReference type="PANTHER" id="PTHR12106:SF27">
    <property type="entry name" value="SORTILIN-RELATED RECEPTOR"/>
    <property type="match status" value="1"/>
</dbReference>
<feature type="coiled-coil region" evidence="2">
    <location>
        <begin position="955"/>
        <end position="1015"/>
    </location>
</feature>
<feature type="domain" description="Sortilin N-terminal" evidence="4">
    <location>
        <begin position="120"/>
        <end position="245"/>
    </location>
</feature>
<feature type="compositionally biased region" description="Basic and acidic residues" evidence="3">
    <location>
        <begin position="840"/>
        <end position="849"/>
    </location>
</feature>
<feature type="region of interest" description="Disordered" evidence="3">
    <location>
        <begin position="750"/>
        <end position="777"/>
    </location>
</feature>
<dbReference type="Pfam" id="PF15902">
    <property type="entry name" value="Sortilin-Vps10"/>
    <property type="match status" value="2"/>
</dbReference>
<dbReference type="OrthoDB" id="9757809at2"/>
<dbReference type="Proteomes" id="UP000193431">
    <property type="component" value="Chromosome"/>
</dbReference>
<dbReference type="SUPFAM" id="SSF110296">
    <property type="entry name" value="Oligoxyloglucan reducing end-specific cellobiohydrolase"/>
    <property type="match status" value="2"/>
</dbReference>
<evidence type="ECO:0000256" key="1">
    <source>
        <dbReference type="ARBA" id="ARBA00022737"/>
    </source>
</evidence>
<evidence type="ECO:0000259" key="4">
    <source>
        <dbReference type="Pfam" id="PF15902"/>
    </source>
</evidence>
<proteinExistence type="predicted"/>
<organism evidence="5 6">
    <name type="scientific">Nonlabens spongiae</name>
    <dbReference type="NCBI Taxonomy" id="331648"/>
    <lineage>
        <taxon>Bacteria</taxon>
        <taxon>Pseudomonadati</taxon>
        <taxon>Bacteroidota</taxon>
        <taxon>Flavobacteriia</taxon>
        <taxon>Flavobacteriales</taxon>
        <taxon>Flavobacteriaceae</taxon>
        <taxon>Nonlabens</taxon>
    </lineage>
</organism>